<evidence type="ECO:0000313" key="6">
    <source>
        <dbReference type="Proteomes" id="UP000662111"/>
    </source>
</evidence>
<protein>
    <submittedName>
        <fullName evidence="5">AsnC family transcriptional regulator</fullName>
    </submittedName>
</protein>
<dbReference type="EMBL" id="BMLB01000002">
    <property type="protein sequence ID" value="GGK62969.1"/>
    <property type="molecule type" value="Genomic_DNA"/>
</dbReference>
<proteinExistence type="predicted"/>
<dbReference type="InterPro" id="IPR036388">
    <property type="entry name" value="WH-like_DNA-bd_sf"/>
</dbReference>
<dbReference type="SUPFAM" id="SSF54909">
    <property type="entry name" value="Dimeric alpha+beta barrel"/>
    <property type="match status" value="1"/>
</dbReference>
<dbReference type="InterPro" id="IPR000485">
    <property type="entry name" value="AsnC-type_HTH_dom"/>
</dbReference>
<evidence type="ECO:0000256" key="1">
    <source>
        <dbReference type="ARBA" id="ARBA00023015"/>
    </source>
</evidence>
<dbReference type="InterPro" id="IPR019888">
    <property type="entry name" value="Tscrpt_reg_AsnC-like"/>
</dbReference>
<dbReference type="InterPro" id="IPR019887">
    <property type="entry name" value="Tscrpt_reg_AsnC/Lrp_C"/>
</dbReference>
<reference evidence="6" key="1">
    <citation type="journal article" date="2019" name="Int. J. Syst. Evol. Microbiol.">
        <title>The Global Catalogue of Microorganisms (GCM) 10K type strain sequencing project: providing services to taxonomists for standard genome sequencing and annotation.</title>
        <authorList>
            <consortium name="The Broad Institute Genomics Platform"/>
            <consortium name="The Broad Institute Genome Sequencing Center for Infectious Disease"/>
            <person name="Wu L."/>
            <person name="Ma J."/>
        </authorList>
    </citation>
    <scope>NUCLEOTIDE SEQUENCE [LARGE SCALE GENOMIC DNA]</scope>
    <source>
        <strain evidence="6">CGMCC 1.5362</strain>
    </source>
</reference>
<dbReference type="Proteomes" id="UP000662111">
    <property type="component" value="Unassembled WGS sequence"/>
</dbReference>
<dbReference type="PROSITE" id="PS50956">
    <property type="entry name" value="HTH_ASNC_2"/>
    <property type="match status" value="1"/>
</dbReference>
<sequence length="172" mass="18621">MVRLHTLTYVLPAPLHTVCMTVTIDDLDAKLLHLLDEDPHVGVLGASRALGVARGTVQSRLDKLVARGVIRSFAPQVDPAGLGFPVMAFSTLEIRQGTRDGQVMEHLRDIPEVLEAHTITGSGDVMLRVVARDNGDLQRVIDLIDGHPLVARSATVICLSTPIPFRTRPLVG</sequence>
<evidence type="ECO:0000256" key="3">
    <source>
        <dbReference type="ARBA" id="ARBA00023163"/>
    </source>
</evidence>
<comment type="caution">
    <text evidence="5">The sequence shown here is derived from an EMBL/GenBank/DDBJ whole genome shotgun (WGS) entry which is preliminary data.</text>
</comment>
<keyword evidence="6" id="KW-1185">Reference proteome</keyword>
<gene>
    <name evidence="5" type="ORF">GCM10011509_09210</name>
</gene>
<keyword evidence="1" id="KW-0805">Transcription regulation</keyword>
<keyword evidence="2" id="KW-0238">DNA-binding</keyword>
<dbReference type="PANTHER" id="PTHR30154">
    <property type="entry name" value="LEUCINE-RESPONSIVE REGULATORY PROTEIN"/>
    <property type="match status" value="1"/>
</dbReference>
<dbReference type="Pfam" id="PF13404">
    <property type="entry name" value="HTH_AsnC-type"/>
    <property type="match status" value="1"/>
</dbReference>
<organism evidence="5 6">
    <name type="scientific">Ornithinimicrobium pekingense</name>
    <dbReference type="NCBI Taxonomy" id="384677"/>
    <lineage>
        <taxon>Bacteria</taxon>
        <taxon>Bacillati</taxon>
        <taxon>Actinomycetota</taxon>
        <taxon>Actinomycetes</taxon>
        <taxon>Micrococcales</taxon>
        <taxon>Ornithinimicrobiaceae</taxon>
        <taxon>Ornithinimicrobium</taxon>
    </lineage>
</organism>
<keyword evidence="3" id="KW-0804">Transcription</keyword>
<dbReference type="Pfam" id="PF01037">
    <property type="entry name" value="AsnC_trans_reg"/>
    <property type="match status" value="1"/>
</dbReference>
<accession>A0ABQ2F554</accession>
<dbReference type="InterPro" id="IPR036390">
    <property type="entry name" value="WH_DNA-bd_sf"/>
</dbReference>
<evidence type="ECO:0000256" key="2">
    <source>
        <dbReference type="ARBA" id="ARBA00023125"/>
    </source>
</evidence>
<evidence type="ECO:0000259" key="4">
    <source>
        <dbReference type="PROSITE" id="PS50956"/>
    </source>
</evidence>
<feature type="domain" description="HTH asnC-type" evidence="4">
    <location>
        <begin position="24"/>
        <end position="85"/>
    </location>
</feature>
<dbReference type="SUPFAM" id="SSF46785">
    <property type="entry name" value="Winged helix' DNA-binding domain"/>
    <property type="match status" value="1"/>
</dbReference>
<dbReference type="Gene3D" id="3.30.70.920">
    <property type="match status" value="1"/>
</dbReference>
<evidence type="ECO:0000313" key="5">
    <source>
        <dbReference type="EMBL" id="GGK62969.1"/>
    </source>
</evidence>
<dbReference type="Gene3D" id="1.10.10.10">
    <property type="entry name" value="Winged helix-like DNA-binding domain superfamily/Winged helix DNA-binding domain"/>
    <property type="match status" value="1"/>
</dbReference>
<dbReference type="InterPro" id="IPR011008">
    <property type="entry name" value="Dimeric_a/b-barrel"/>
</dbReference>
<dbReference type="PRINTS" id="PR00033">
    <property type="entry name" value="HTHASNC"/>
</dbReference>
<dbReference type="PANTHER" id="PTHR30154:SF34">
    <property type="entry name" value="TRANSCRIPTIONAL REGULATOR AZLB"/>
    <property type="match status" value="1"/>
</dbReference>
<name>A0ABQ2F554_9MICO</name>
<dbReference type="SMART" id="SM00344">
    <property type="entry name" value="HTH_ASNC"/>
    <property type="match status" value="1"/>
</dbReference>